<gene>
    <name evidence="1" type="ORF">GCM10010383_08810</name>
</gene>
<name>A0ABQ2WXQ9_9ACTN</name>
<reference evidence="2" key="1">
    <citation type="journal article" date="2019" name="Int. J. Syst. Evol. Microbiol.">
        <title>The Global Catalogue of Microorganisms (GCM) 10K type strain sequencing project: providing services to taxonomists for standard genome sequencing and annotation.</title>
        <authorList>
            <consortium name="The Broad Institute Genomics Platform"/>
            <consortium name="The Broad Institute Genome Sequencing Center for Infectious Disease"/>
            <person name="Wu L."/>
            <person name="Ma J."/>
        </authorList>
    </citation>
    <scope>NUCLEOTIDE SEQUENCE [LARGE SCALE GENOMIC DNA]</scope>
    <source>
        <strain evidence="2">JCM 4866</strain>
    </source>
</reference>
<dbReference type="EMBL" id="BMWC01000001">
    <property type="protein sequence ID" value="GGW82740.1"/>
    <property type="molecule type" value="Genomic_DNA"/>
</dbReference>
<evidence type="ECO:0000313" key="1">
    <source>
        <dbReference type="EMBL" id="GGW82740.1"/>
    </source>
</evidence>
<proteinExistence type="predicted"/>
<dbReference type="Proteomes" id="UP000617743">
    <property type="component" value="Unassembled WGS sequence"/>
</dbReference>
<evidence type="ECO:0008006" key="3">
    <source>
        <dbReference type="Google" id="ProtNLM"/>
    </source>
</evidence>
<organism evidence="1 2">
    <name type="scientific">Streptomyces lomondensis</name>
    <dbReference type="NCBI Taxonomy" id="68229"/>
    <lineage>
        <taxon>Bacteria</taxon>
        <taxon>Bacillati</taxon>
        <taxon>Actinomycetota</taxon>
        <taxon>Actinomycetes</taxon>
        <taxon>Kitasatosporales</taxon>
        <taxon>Streptomycetaceae</taxon>
        <taxon>Streptomyces</taxon>
    </lineage>
</organism>
<keyword evidence="2" id="KW-1185">Reference proteome</keyword>
<protein>
    <recommendedName>
        <fullName evidence="3">XRE family transcriptional regulator</fullName>
    </recommendedName>
</protein>
<accession>A0ABQ2WXQ9</accession>
<sequence>MDDEVQQPEYEVGAGMLCVFGRQLKLFRERAGMDRAKFGSLRAKRARTPSRASP</sequence>
<comment type="caution">
    <text evidence="1">The sequence shown here is derived from an EMBL/GenBank/DDBJ whole genome shotgun (WGS) entry which is preliminary data.</text>
</comment>
<evidence type="ECO:0000313" key="2">
    <source>
        <dbReference type="Proteomes" id="UP000617743"/>
    </source>
</evidence>